<keyword evidence="2" id="KW-0547">Nucleotide-binding</keyword>
<sequence>MTAMGTPIVDIRGLTVDYIMHGGFFSRVKQAIRVINHIDLQIFAGETIGIVGESGCGKSTLAYGITRLVEPTDGEIIFQGTDILKFNKSDLRNLRQNIQLVFQDPFSSLNPRMNIFELVAEPLRTHSEMNASELERQVEELLKKVGVSSEFMNRYPHQLSGGQAQRVNLARALSL</sequence>
<dbReference type="Gene3D" id="3.40.50.300">
    <property type="entry name" value="P-loop containing nucleotide triphosphate hydrolases"/>
    <property type="match status" value="1"/>
</dbReference>
<dbReference type="CDD" id="cd03257">
    <property type="entry name" value="ABC_NikE_OppD_transporters"/>
    <property type="match status" value="1"/>
</dbReference>
<dbReference type="PANTHER" id="PTHR43776">
    <property type="entry name" value="TRANSPORT ATP-BINDING PROTEIN"/>
    <property type="match status" value="1"/>
</dbReference>
<feature type="non-terminal residue" evidence="5">
    <location>
        <position position="175"/>
    </location>
</feature>
<protein>
    <recommendedName>
        <fullName evidence="4">ABC transporter domain-containing protein</fullName>
    </recommendedName>
</protein>
<evidence type="ECO:0000256" key="3">
    <source>
        <dbReference type="ARBA" id="ARBA00022840"/>
    </source>
</evidence>
<dbReference type="EMBL" id="BARS01038114">
    <property type="protein sequence ID" value="GAG18912.1"/>
    <property type="molecule type" value="Genomic_DNA"/>
</dbReference>
<keyword evidence="1" id="KW-0813">Transport</keyword>
<dbReference type="InterPro" id="IPR003439">
    <property type="entry name" value="ABC_transporter-like_ATP-bd"/>
</dbReference>
<feature type="domain" description="ABC transporter" evidence="4">
    <location>
        <begin position="36"/>
        <end position="174"/>
    </location>
</feature>
<keyword evidence="3" id="KW-0067">ATP-binding</keyword>
<gene>
    <name evidence="5" type="ORF">S01H1_58351</name>
</gene>
<dbReference type="InterPro" id="IPR050319">
    <property type="entry name" value="ABC_transp_ATP-bind"/>
</dbReference>
<evidence type="ECO:0000256" key="1">
    <source>
        <dbReference type="ARBA" id="ARBA00022448"/>
    </source>
</evidence>
<reference evidence="5" key="1">
    <citation type="journal article" date="2014" name="Front. Microbiol.">
        <title>High frequency of phylogenetically diverse reductive dehalogenase-homologous genes in deep subseafloor sedimentary metagenomes.</title>
        <authorList>
            <person name="Kawai M."/>
            <person name="Futagami T."/>
            <person name="Toyoda A."/>
            <person name="Takaki Y."/>
            <person name="Nishi S."/>
            <person name="Hori S."/>
            <person name="Arai W."/>
            <person name="Tsubouchi T."/>
            <person name="Morono Y."/>
            <person name="Uchiyama I."/>
            <person name="Ito T."/>
            <person name="Fujiyama A."/>
            <person name="Inagaki F."/>
            <person name="Takami H."/>
        </authorList>
    </citation>
    <scope>NUCLEOTIDE SEQUENCE</scope>
    <source>
        <strain evidence="5">Expedition CK06-06</strain>
    </source>
</reference>
<dbReference type="AlphaFoldDB" id="X0W6L6"/>
<evidence type="ECO:0000259" key="4">
    <source>
        <dbReference type="Pfam" id="PF00005"/>
    </source>
</evidence>
<dbReference type="GO" id="GO:0005524">
    <property type="term" value="F:ATP binding"/>
    <property type="evidence" value="ECO:0007669"/>
    <property type="project" value="UniProtKB-KW"/>
</dbReference>
<name>X0W6L6_9ZZZZ</name>
<accession>X0W6L6</accession>
<organism evidence="5">
    <name type="scientific">marine sediment metagenome</name>
    <dbReference type="NCBI Taxonomy" id="412755"/>
    <lineage>
        <taxon>unclassified sequences</taxon>
        <taxon>metagenomes</taxon>
        <taxon>ecological metagenomes</taxon>
    </lineage>
</organism>
<dbReference type="GO" id="GO:0016887">
    <property type="term" value="F:ATP hydrolysis activity"/>
    <property type="evidence" value="ECO:0007669"/>
    <property type="project" value="InterPro"/>
</dbReference>
<dbReference type="InterPro" id="IPR027417">
    <property type="entry name" value="P-loop_NTPase"/>
</dbReference>
<comment type="caution">
    <text evidence="5">The sequence shown here is derived from an EMBL/GenBank/DDBJ whole genome shotgun (WGS) entry which is preliminary data.</text>
</comment>
<dbReference type="SUPFAM" id="SSF52540">
    <property type="entry name" value="P-loop containing nucleoside triphosphate hydrolases"/>
    <property type="match status" value="1"/>
</dbReference>
<proteinExistence type="predicted"/>
<evidence type="ECO:0000256" key="2">
    <source>
        <dbReference type="ARBA" id="ARBA00022741"/>
    </source>
</evidence>
<evidence type="ECO:0000313" key="5">
    <source>
        <dbReference type="EMBL" id="GAG18912.1"/>
    </source>
</evidence>
<dbReference type="Pfam" id="PF00005">
    <property type="entry name" value="ABC_tran"/>
    <property type="match status" value="1"/>
</dbReference>